<dbReference type="SMART" id="SM00388">
    <property type="entry name" value="HisKA"/>
    <property type="match status" value="1"/>
</dbReference>
<dbReference type="PANTHER" id="PTHR43065:SF46">
    <property type="entry name" value="C4-DICARBOXYLATE TRANSPORT SENSOR PROTEIN DCTB"/>
    <property type="match status" value="1"/>
</dbReference>
<evidence type="ECO:0000256" key="5">
    <source>
        <dbReference type="ARBA" id="ARBA00022741"/>
    </source>
</evidence>
<dbReference type="InterPro" id="IPR005467">
    <property type="entry name" value="His_kinase_dom"/>
</dbReference>
<organism evidence="10 11">
    <name type="scientific">Enhygromyxa salina</name>
    <dbReference type="NCBI Taxonomy" id="215803"/>
    <lineage>
        <taxon>Bacteria</taxon>
        <taxon>Pseudomonadati</taxon>
        <taxon>Myxococcota</taxon>
        <taxon>Polyangia</taxon>
        <taxon>Nannocystales</taxon>
        <taxon>Nannocystaceae</taxon>
        <taxon>Enhygromyxa</taxon>
    </lineage>
</organism>
<evidence type="ECO:0000313" key="10">
    <source>
        <dbReference type="EMBL" id="PRQ05764.1"/>
    </source>
</evidence>
<dbReference type="CDD" id="cd00082">
    <property type="entry name" value="HisKA"/>
    <property type="match status" value="1"/>
</dbReference>
<dbReference type="SUPFAM" id="SSF47384">
    <property type="entry name" value="Homodimeric domain of signal transducing histidine kinase"/>
    <property type="match status" value="1"/>
</dbReference>
<dbReference type="Proteomes" id="UP000237968">
    <property type="component" value="Unassembled WGS sequence"/>
</dbReference>
<evidence type="ECO:0000256" key="6">
    <source>
        <dbReference type="ARBA" id="ARBA00022777"/>
    </source>
</evidence>
<dbReference type="InterPro" id="IPR036890">
    <property type="entry name" value="HATPase_C_sf"/>
</dbReference>
<dbReference type="RefSeq" id="WP_106389569.1">
    <property type="nucleotide sequence ID" value="NZ_PVNK01000005.1"/>
</dbReference>
<evidence type="ECO:0000259" key="9">
    <source>
        <dbReference type="PROSITE" id="PS50109"/>
    </source>
</evidence>
<evidence type="ECO:0000256" key="8">
    <source>
        <dbReference type="ARBA" id="ARBA00023012"/>
    </source>
</evidence>
<dbReference type="GO" id="GO:0000155">
    <property type="term" value="F:phosphorelay sensor kinase activity"/>
    <property type="evidence" value="ECO:0007669"/>
    <property type="project" value="InterPro"/>
</dbReference>
<comment type="caution">
    <text evidence="10">The sequence shown here is derived from an EMBL/GenBank/DDBJ whole genome shotgun (WGS) entry which is preliminary data.</text>
</comment>
<dbReference type="AlphaFoldDB" id="A0A2S9YL19"/>
<dbReference type="Pfam" id="PF00512">
    <property type="entry name" value="HisKA"/>
    <property type="match status" value="1"/>
</dbReference>
<dbReference type="InterPro" id="IPR004358">
    <property type="entry name" value="Sig_transdc_His_kin-like_C"/>
</dbReference>
<dbReference type="PRINTS" id="PR00344">
    <property type="entry name" value="BCTRLSENSOR"/>
</dbReference>
<keyword evidence="5" id="KW-0547">Nucleotide-binding</keyword>
<keyword evidence="8" id="KW-0902">Two-component regulatory system</keyword>
<protein>
    <recommendedName>
        <fullName evidence="2">histidine kinase</fullName>
        <ecNumber evidence="2">2.7.13.3</ecNumber>
    </recommendedName>
</protein>
<dbReference type="GO" id="GO:0005524">
    <property type="term" value="F:ATP binding"/>
    <property type="evidence" value="ECO:0007669"/>
    <property type="project" value="UniProtKB-KW"/>
</dbReference>
<dbReference type="Gene3D" id="3.30.450.20">
    <property type="entry name" value="PAS domain"/>
    <property type="match status" value="2"/>
</dbReference>
<evidence type="ECO:0000256" key="4">
    <source>
        <dbReference type="ARBA" id="ARBA00022679"/>
    </source>
</evidence>
<dbReference type="SUPFAM" id="SSF55785">
    <property type="entry name" value="PYP-like sensor domain (PAS domain)"/>
    <property type="match status" value="2"/>
</dbReference>
<dbReference type="InterPro" id="IPR035965">
    <property type="entry name" value="PAS-like_dom_sf"/>
</dbReference>
<keyword evidence="11" id="KW-1185">Reference proteome</keyword>
<dbReference type="EMBL" id="PVNK01000005">
    <property type="protein sequence ID" value="PRQ05764.1"/>
    <property type="molecule type" value="Genomic_DNA"/>
</dbReference>
<sequence>MSTLDPQRLLAAIQVVHDRFVADRDDTARGEVLDAALRGALDLTDSAIGFIARIRSASAGPVLSPECVSAVDAGRHAKVVEWLRDTLASGARGETIPRPLASLARATEPLILDYEPRLPALDNFMAIPLSRHGRRWQPIAILAVANRPGGFTADLVSSLEPLLGACGTVLKAYEDADERAAREAELERSEQRFRTFMDASPCIAYITDDDRRVVWASRAFGQQFRTAVVDAIGRHEDELLPGGMAARTRAIGEQARVADGFVDMLEPIVDASGVVHWWQGAKFPIDGAAGERLVGTLALDVSDNVRMTEALREREAALAETQELARLGRWNWFLETNKLTWDSHFEHLCGRPSDGDLGIEDLFELLHPDDVGPTRRALHELQHSSTRLNLEHRLLVDGEVREMYVVARVRHEIEAGSVVLAVAQDVTDRRKLERSRRDLESKARKFESLSVLAGGMAHEFNNLLVGILGNAGIALDDLDHDSLAAACIQDIEASAERAAQLTQQMLAFSGRGRFAKEDIELSSLIAGFAELLHGAVSDSVSVRLALHPDLPEIQGDHGQLRQLIMNLVVNGSEAIGDGPGELTLATGVDDFGPDDLADLIERPDLGPGRYVWIEVHDTGSGMDQATRERIFEPFFSTKLAGRGLGLAAALGIARSHGGGIMVGSSPGAGARFKVLLPPARSPADRDHSESWSRTLL</sequence>
<evidence type="ECO:0000313" key="11">
    <source>
        <dbReference type="Proteomes" id="UP000237968"/>
    </source>
</evidence>
<dbReference type="Pfam" id="PF02518">
    <property type="entry name" value="HATPase_c"/>
    <property type="match status" value="1"/>
</dbReference>
<keyword evidence="6" id="KW-0418">Kinase</keyword>
<evidence type="ECO:0000256" key="2">
    <source>
        <dbReference type="ARBA" id="ARBA00012438"/>
    </source>
</evidence>
<dbReference type="InterPro" id="IPR003594">
    <property type="entry name" value="HATPase_dom"/>
</dbReference>
<dbReference type="NCBIfam" id="TIGR00229">
    <property type="entry name" value="sensory_box"/>
    <property type="match status" value="1"/>
</dbReference>
<dbReference type="InterPro" id="IPR013656">
    <property type="entry name" value="PAS_4"/>
</dbReference>
<dbReference type="Gene3D" id="1.10.287.130">
    <property type="match status" value="1"/>
</dbReference>
<dbReference type="InterPro" id="IPR003661">
    <property type="entry name" value="HisK_dim/P_dom"/>
</dbReference>
<keyword evidence="4 10" id="KW-0808">Transferase</keyword>
<dbReference type="InterPro" id="IPR000014">
    <property type="entry name" value="PAS"/>
</dbReference>
<dbReference type="SUPFAM" id="SSF55874">
    <property type="entry name" value="ATPase domain of HSP90 chaperone/DNA topoisomerase II/histidine kinase"/>
    <property type="match status" value="1"/>
</dbReference>
<dbReference type="OrthoDB" id="5480273at2"/>
<comment type="catalytic activity">
    <reaction evidence="1">
        <text>ATP + protein L-histidine = ADP + protein N-phospho-L-histidine.</text>
        <dbReference type="EC" id="2.7.13.3"/>
    </reaction>
</comment>
<feature type="domain" description="Histidine kinase" evidence="9">
    <location>
        <begin position="455"/>
        <end position="680"/>
    </location>
</feature>
<dbReference type="EC" id="2.7.13.3" evidence="2"/>
<evidence type="ECO:0000256" key="1">
    <source>
        <dbReference type="ARBA" id="ARBA00000085"/>
    </source>
</evidence>
<accession>A0A2S9YL19</accession>
<dbReference type="SMART" id="SM00387">
    <property type="entry name" value="HATPase_c"/>
    <property type="match status" value="1"/>
</dbReference>
<keyword evidence="3" id="KW-0597">Phosphoprotein</keyword>
<name>A0A2S9YL19_9BACT</name>
<reference evidence="10 11" key="1">
    <citation type="submission" date="2018-03" db="EMBL/GenBank/DDBJ databases">
        <title>Draft Genome Sequences of the Obligatory Marine Myxobacteria Enhygromyxa salina SWB005.</title>
        <authorList>
            <person name="Poehlein A."/>
            <person name="Moghaddam J.A."/>
            <person name="Harms H."/>
            <person name="Alanjari M."/>
            <person name="Koenig G.M."/>
            <person name="Daniel R."/>
            <person name="Schaeberle T.F."/>
        </authorList>
    </citation>
    <scope>NUCLEOTIDE SEQUENCE [LARGE SCALE GENOMIC DNA]</scope>
    <source>
        <strain evidence="10 11">SWB005</strain>
    </source>
</reference>
<dbReference type="PROSITE" id="PS50109">
    <property type="entry name" value="HIS_KIN"/>
    <property type="match status" value="1"/>
</dbReference>
<dbReference type="SMART" id="SM00091">
    <property type="entry name" value="PAS"/>
    <property type="match status" value="2"/>
</dbReference>
<keyword evidence="7" id="KW-0067">ATP-binding</keyword>
<dbReference type="InterPro" id="IPR036097">
    <property type="entry name" value="HisK_dim/P_sf"/>
</dbReference>
<dbReference type="Gene3D" id="3.30.565.10">
    <property type="entry name" value="Histidine kinase-like ATPase, C-terminal domain"/>
    <property type="match status" value="1"/>
</dbReference>
<evidence type="ECO:0000256" key="7">
    <source>
        <dbReference type="ARBA" id="ARBA00022840"/>
    </source>
</evidence>
<proteinExistence type="predicted"/>
<gene>
    <name evidence="10" type="primary">virA_1</name>
    <name evidence="10" type="ORF">ENSA5_00840</name>
</gene>
<dbReference type="Pfam" id="PF08448">
    <property type="entry name" value="PAS_4"/>
    <property type="match status" value="1"/>
</dbReference>
<evidence type="ECO:0000256" key="3">
    <source>
        <dbReference type="ARBA" id="ARBA00022553"/>
    </source>
</evidence>
<dbReference type="PANTHER" id="PTHR43065">
    <property type="entry name" value="SENSOR HISTIDINE KINASE"/>
    <property type="match status" value="1"/>
</dbReference>